<dbReference type="Pfam" id="PF05524">
    <property type="entry name" value="PEP-utilisers_N"/>
    <property type="match status" value="1"/>
</dbReference>
<protein>
    <recommendedName>
        <fullName evidence="5">phosphoenolpyruvate--protein phosphotransferase</fullName>
        <ecNumber evidence="5">2.7.3.9</ecNumber>
    </recommendedName>
</protein>
<evidence type="ECO:0000256" key="12">
    <source>
        <dbReference type="ARBA" id="ARBA00022777"/>
    </source>
</evidence>
<dbReference type="InterPro" id="IPR050499">
    <property type="entry name" value="PEP-utilizing_PTS_enzyme"/>
</dbReference>
<dbReference type="EC" id="2.7.3.9" evidence="5"/>
<dbReference type="Pfam" id="PF01590">
    <property type="entry name" value="GAF"/>
    <property type="match status" value="1"/>
</dbReference>
<dbReference type="InterPro" id="IPR003018">
    <property type="entry name" value="GAF"/>
</dbReference>
<dbReference type="Gene3D" id="1.10.274.10">
    <property type="entry name" value="PtsI, HPr-binding domain"/>
    <property type="match status" value="1"/>
</dbReference>
<comment type="subcellular location">
    <subcellularLocation>
        <location evidence="3">Cytoplasm</location>
    </subcellularLocation>
</comment>
<dbReference type="Gene3D" id="3.30.450.40">
    <property type="match status" value="1"/>
</dbReference>
<dbReference type="InterPro" id="IPR000121">
    <property type="entry name" value="PEP_util_C"/>
</dbReference>
<evidence type="ECO:0000313" key="16">
    <source>
        <dbReference type="Proteomes" id="UP000681075"/>
    </source>
</evidence>
<evidence type="ECO:0000256" key="1">
    <source>
        <dbReference type="ARBA" id="ARBA00000683"/>
    </source>
</evidence>
<keyword evidence="6" id="KW-0813">Transport</keyword>
<keyword evidence="12" id="KW-0418">Kinase</keyword>
<dbReference type="SUPFAM" id="SSF52009">
    <property type="entry name" value="Phosphohistidine domain"/>
    <property type="match status" value="1"/>
</dbReference>
<evidence type="ECO:0000256" key="3">
    <source>
        <dbReference type="ARBA" id="ARBA00004496"/>
    </source>
</evidence>
<keyword evidence="8" id="KW-0762">Sugar transport</keyword>
<feature type="domain" description="GAF" evidence="14">
    <location>
        <begin position="48"/>
        <end position="194"/>
    </location>
</feature>
<dbReference type="SMART" id="SM00065">
    <property type="entry name" value="GAF"/>
    <property type="match status" value="1"/>
</dbReference>
<dbReference type="Pfam" id="PF02896">
    <property type="entry name" value="PEP-utilizers_C"/>
    <property type="match status" value="1"/>
</dbReference>
<dbReference type="SUPFAM" id="SSF47831">
    <property type="entry name" value="Enzyme I of the PEP:sugar phosphotransferase system HPr-binding (sub)domain"/>
    <property type="match status" value="1"/>
</dbReference>
<dbReference type="InterPro" id="IPR015813">
    <property type="entry name" value="Pyrv/PenolPyrv_kinase-like_dom"/>
</dbReference>
<keyword evidence="9" id="KW-0808">Transferase</keyword>
<dbReference type="PANTHER" id="PTHR46244:SF6">
    <property type="entry name" value="PHOSPHOENOLPYRUVATE-PROTEIN PHOSPHOTRANSFERASE"/>
    <property type="match status" value="1"/>
</dbReference>
<accession>A0A8S8XKE3</accession>
<dbReference type="InterPro" id="IPR008279">
    <property type="entry name" value="PEP-util_enz_mobile_dom"/>
</dbReference>
<dbReference type="Gene3D" id="3.50.30.10">
    <property type="entry name" value="Phosphohistidine domain"/>
    <property type="match status" value="1"/>
</dbReference>
<comment type="caution">
    <text evidence="15">The sequence shown here is derived from an EMBL/GenBank/DDBJ whole genome shotgun (WGS) entry which is preliminary data.</text>
</comment>
<dbReference type="InterPro" id="IPR023151">
    <property type="entry name" value="PEP_util_CS"/>
</dbReference>
<dbReference type="PANTHER" id="PTHR46244">
    <property type="entry name" value="PHOSPHOENOLPYRUVATE-PROTEIN PHOSPHOTRANSFERASE"/>
    <property type="match status" value="1"/>
</dbReference>
<comment type="similarity">
    <text evidence="4">Belongs to the PEP-utilizing enzyme family.</text>
</comment>
<dbReference type="Proteomes" id="UP000681075">
    <property type="component" value="Unassembled WGS sequence"/>
</dbReference>
<evidence type="ECO:0000256" key="7">
    <source>
        <dbReference type="ARBA" id="ARBA00022490"/>
    </source>
</evidence>
<keyword evidence="11" id="KW-0479">Metal-binding</keyword>
<evidence type="ECO:0000256" key="5">
    <source>
        <dbReference type="ARBA" id="ARBA00012232"/>
    </source>
</evidence>
<reference evidence="15" key="1">
    <citation type="submission" date="2021-02" db="EMBL/GenBank/DDBJ databases">
        <title>Genome sequence of Rhodospirillales sp. strain TMPK1 isolated from soil.</title>
        <authorList>
            <person name="Nakai R."/>
            <person name="Kusada H."/>
            <person name="Tamaki H."/>
        </authorList>
    </citation>
    <scope>NUCLEOTIDE SEQUENCE</scope>
    <source>
        <strain evidence="15">TMPK1</strain>
    </source>
</reference>
<dbReference type="GO" id="GO:0046872">
    <property type="term" value="F:metal ion binding"/>
    <property type="evidence" value="ECO:0007669"/>
    <property type="project" value="UniProtKB-KW"/>
</dbReference>
<dbReference type="GO" id="GO:0005737">
    <property type="term" value="C:cytoplasm"/>
    <property type="evidence" value="ECO:0007669"/>
    <property type="project" value="UniProtKB-SubCell"/>
</dbReference>
<dbReference type="EMBL" id="BOPV01000001">
    <property type="protein sequence ID" value="GIL41260.1"/>
    <property type="molecule type" value="Genomic_DNA"/>
</dbReference>
<dbReference type="InterPro" id="IPR036618">
    <property type="entry name" value="PtsI_HPr-bd_sf"/>
</dbReference>
<comment type="cofactor">
    <cofactor evidence="2">
        <name>Mg(2+)</name>
        <dbReference type="ChEBI" id="CHEBI:18420"/>
    </cofactor>
</comment>
<keyword evidence="7" id="KW-0963">Cytoplasm</keyword>
<gene>
    <name evidence="15" type="ORF">TMPK1_34970</name>
</gene>
<evidence type="ECO:0000256" key="8">
    <source>
        <dbReference type="ARBA" id="ARBA00022597"/>
    </source>
</evidence>
<dbReference type="InterPro" id="IPR040442">
    <property type="entry name" value="Pyrv_kinase-like_dom_sf"/>
</dbReference>
<dbReference type="GO" id="GO:0016301">
    <property type="term" value="F:kinase activity"/>
    <property type="evidence" value="ECO:0007669"/>
    <property type="project" value="UniProtKB-KW"/>
</dbReference>
<evidence type="ECO:0000256" key="2">
    <source>
        <dbReference type="ARBA" id="ARBA00001946"/>
    </source>
</evidence>
<proteinExistence type="inferred from homology"/>
<keyword evidence="16" id="KW-1185">Reference proteome</keyword>
<organism evidence="15 16">
    <name type="scientific">Roseiterribacter gracilis</name>
    <dbReference type="NCBI Taxonomy" id="2812848"/>
    <lineage>
        <taxon>Bacteria</taxon>
        <taxon>Pseudomonadati</taxon>
        <taxon>Pseudomonadota</taxon>
        <taxon>Alphaproteobacteria</taxon>
        <taxon>Rhodospirillales</taxon>
        <taxon>Roseiterribacteraceae</taxon>
        <taxon>Roseiterribacter</taxon>
    </lineage>
</organism>
<dbReference type="InterPro" id="IPR029016">
    <property type="entry name" value="GAF-like_dom_sf"/>
</dbReference>
<evidence type="ECO:0000256" key="6">
    <source>
        <dbReference type="ARBA" id="ARBA00022448"/>
    </source>
</evidence>
<dbReference type="GO" id="GO:0008965">
    <property type="term" value="F:phosphoenolpyruvate-protein phosphotransferase activity"/>
    <property type="evidence" value="ECO:0007669"/>
    <property type="project" value="UniProtKB-EC"/>
</dbReference>
<evidence type="ECO:0000256" key="9">
    <source>
        <dbReference type="ARBA" id="ARBA00022679"/>
    </source>
</evidence>
<dbReference type="InterPro" id="IPR036637">
    <property type="entry name" value="Phosphohistidine_dom_sf"/>
</dbReference>
<dbReference type="Gene3D" id="3.20.20.60">
    <property type="entry name" value="Phosphoenolpyruvate-binding domains"/>
    <property type="match status" value="1"/>
</dbReference>
<dbReference type="AlphaFoldDB" id="A0A8S8XKE3"/>
<keyword evidence="13" id="KW-0460">Magnesium</keyword>
<keyword evidence="10" id="KW-0598">Phosphotransferase system</keyword>
<evidence type="ECO:0000256" key="13">
    <source>
        <dbReference type="ARBA" id="ARBA00022842"/>
    </source>
</evidence>
<dbReference type="InterPro" id="IPR006318">
    <property type="entry name" value="PTS_EI-like"/>
</dbReference>
<dbReference type="SUPFAM" id="SSF51621">
    <property type="entry name" value="Phosphoenolpyruvate/pyruvate domain"/>
    <property type="match status" value="1"/>
</dbReference>
<evidence type="ECO:0000313" key="15">
    <source>
        <dbReference type="EMBL" id="GIL41260.1"/>
    </source>
</evidence>
<dbReference type="SUPFAM" id="SSF55781">
    <property type="entry name" value="GAF domain-like"/>
    <property type="match status" value="1"/>
</dbReference>
<sequence length="784" mass="84620">MTERLPASAREQDDAPRVGGAAVSTAAFGAVARRLIARLRDVMAGAGDAQTRLDQIVQLIAAELHAEVCSCYLMRAGDILELFATVGLNPSAVHRTRLRVGEGLVGTVAASARPLALADAPSHPNFAYRPETGEEPFRSLAGVPLLRGGRVRGVLVIQHLRARNYSEDEMETLQTVAMVVAELASAGELVGAGEISTAGDAGVLQQRLAGIGINSGLAMGQAVLHRPRLTLSELVAEDPEAEFARFGEAVSTMHASIDVMVQQSREAVPGDTADILESYRMFARDRGWLGRIREAIAQGLTAEAAVERVQQDNRTRMAQVADPYLRARLDDLEDLTNRLLRHLSGKRSPIETALPDDVVLVARALGPAELLDYDRVRLRALVLEEGSPSSHVAIVARALDIPVVGRCAGALSRIEAGDPLIVDGDNGQVLVRPGEDLIDAAARAMATRADRRLSYQAMRDLPAVTRDAEPIQLCINAGLVIEMPQIADTGAEGIGLFRTEIPFMVRATYPDVAAQTALYSEVLEQANGAPVTFRTLDVGGDKTLPYFPAADEENPALGWRAIRIGLDRPAMLRIQLRALVRAAAGRDLRVKFPLIAEVAEFDDARRLLDRELARAAKEGIAPPSSVKVGVMFEVPSLLWQLDALLKSVDFVSVGSNDLAQYLFAADRNNPRVGSRYDPLSPAFLTVLDRLAERCRAARVPLSICGEMASRPLEAMALLGLGVRILSMTPRAVGPIKAMVRSIDSRQVGEFLKPLLSGRERSLRPKLRAFARDHGASIEDIALVR</sequence>
<comment type="catalytic activity">
    <reaction evidence="1">
        <text>L-histidyl-[protein] + phosphoenolpyruvate = N(pros)-phospho-L-histidyl-[protein] + pyruvate</text>
        <dbReference type="Rhea" id="RHEA:23880"/>
        <dbReference type="Rhea" id="RHEA-COMP:9745"/>
        <dbReference type="Rhea" id="RHEA-COMP:9746"/>
        <dbReference type="ChEBI" id="CHEBI:15361"/>
        <dbReference type="ChEBI" id="CHEBI:29979"/>
        <dbReference type="ChEBI" id="CHEBI:58702"/>
        <dbReference type="ChEBI" id="CHEBI:64837"/>
        <dbReference type="EC" id="2.7.3.9"/>
    </reaction>
</comment>
<dbReference type="NCBIfam" id="TIGR01417">
    <property type="entry name" value="PTS_I_fam"/>
    <property type="match status" value="1"/>
</dbReference>
<dbReference type="PROSITE" id="PS00742">
    <property type="entry name" value="PEP_ENZYMES_2"/>
    <property type="match status" value="1"/>
</dbReference>
<evidence type="ECO:0000256" key="4">
    <source>
        <dbReference type="ARBA" id="ARBA00007837"/>
    </source>
</evidence>
<dbReference type="InterPro" id="IPR008731">
    <property type="entry name" value="PTS_EIN"/>
</dbReference>
<name>A0A8S8XKE3_9PROT</name>
<evidence type="ECO:0000259" key="14">
    <source>
        <dbReference type="SMART" id="SM00065"/>
    </source>
</evidence>
<dbReference type="GO" id="GO:0009401">
    <property type="term" value="P:phosphoenolpyruvate-dependent sugar phosphotransferase system"/>
    <property type="evidence" value="ECO:0007669"/>
    <property type="project" value="UniProtKB-KW"/>
</dbReference>
<evidence type="ECO:0000256" key="11">
    <source>
        <dbReference type="ARBA" id="ARBA00022723"/>
    </source>
</evidence>
<dbReference type="Pfam" id="PF00391">
    <property type="entry name" value="PEP-utilizers"/>
    <property type="match status" value="1"/>
</dbReference>
<dbReference type="PRINTS" id="PR01736">
    <property type="entry name" value="PHPHTRNFRASE"/>
</dbReference>
<evidence type="ECO:0000256" key="10">
    <source>
        <dbReference type="ARBA" id="ARBA00022683"/>
    </source>
</evidence>